<keyword evidence="1" id="KW-0732">Signal</keyword>
<feature type="chain" id="PRO_5027073503" evidence="1">
    <location>
        <begin position="23"/>
        <end position="78"/>
    </location>
</feature>
<feature type="signal peptide" evidence="1">
    <location>
        <begin position="1"/>
        <end position="22"/>
    </location>
</feature>
<organism evidence="2">
    <name type="scientific">Rhipicephalus microplus</name>
    <name type="common">Cattle tick</name>
    <name type="synonym">Boophilus microplus</name>
    <dbReference type="NCBI Taxonomy" id="6941"/>
    <lineage>
        <taxon>Eukaryota</taxon>
        <taxon>Metazoa</taxon>
        <taxon>Ecdysozoa</taxon>
        <taxon>Arthropoda</taxon>
        <taxon>Chelicerata</taxon>
        <taxon>Arachnida</taxon>
        <taxon>Acari</taxon>
        <taxon>Parasitiformes</taxon>
        <taxon>Ixodida</taxon>
        <taxon>Ixodoidea</taxon>
        <taxon>Ixodidae</taxon>
        <taxon>Rhipicephalinae</taxon>
        <taxon>Rhipicephalus</taxon>
        <taxon>Boophilus</taxon>
    </lineage>
</organism>
<dbReference type="EMBL" id="GHWJ01002329">
    <property type="protein sequence ID" value="NOV35066.1"/>
    <property type="molecule type" value="Transcribed_RNA"/>
</dbReference>
<protein>
    <submittedName>
        <fullName evidence="2">Putative conserved secreted protein fat body overexpressed</fullName>
    </submittedName>
</protein>
<proteinExistence type="predicted"/>
<evidence type="ECO:0000256" key="1">
    <source>
        <dbReference type="SAM" id="SignalP"/>
    </source>
</evidence>
<name>A0A6M2CNF8_RHIMP</name>
<dbReference type="AlphaFoldDB" id="A0A6M2CNF8"/>
<evidence type="ECO:0000313" key="2">
    <source>
        <dbReference type="EMBL" id="NOV35066.1"/>
    </source>
</evidence>
<sequence length="78" mass="8540">MKLTVTLIAFAILGTLIQESTTKPVDHLYRAVSEETQRTGVRTEDAQARLSVACVNNHCTTSQNGIACVNNKCVTFKK</sequence>
<accession>A0A6M2CNF8</accession>
<reference evidence="2" key="1">
    <citation type="submission" date="2019-09" db="EMBL/GenBank/DDBJ databases">
        <title>Organ-specific transcriptomic study of the physiology of the cattle tick, Rhipicephalus microplus.</title>
        <authorList>
            <person name="Tirloni L."/>
            <person name="Braz G."/>
            <person name="Gandara A.C.P."/>
            <person name="Sabadin G.A."/>
            <person name="da Silva R.M."/>
            <person name="Guizzo M.G."/>
            <person name="Machado J.A."/>
            <person name="Costa E.P."/>
            <person name="Gomes H.F."/>
            <person name="Moraes J."/>
            <person name="Mota M.B.S."/>
            <person name="Mesquita R.D."/>
            <person name="Alvarenga P.H."/>
            <person name="Alves F."/>
            <person name="Seixas A."/>
            <person name="da Fonseca R.N."/>
            <person name="Fogaca A."/>
            <person name="Logullo C."/>
            <person name="Tanaka A."/>
            <person name="Daffre S."/>
            <person name="Termignoni C."/>
            <person name="Vaz I.S.Jr."/>
            <person name="Oliveira P.L."/>
            <person name="Ribeiro J.M."/>
        </authorList>
    </citation>
    <scope>NUCLEOTIDE SEQUENCE</scope>
    <source>
        <strain evidence="2">Porto Alegre</strain>
    </source>
</reference>